<dbReference type="AlphaFoldDB" id="A0A397W3A6"/>
<proteinExistence type="predicted"/>
<dbReference type="Proteomes" id="UP000266673">
    <property type="component" value="Unassembled WGS sequence"/>
</dbReference>
<evidence type="ECO:0000313" key="1">
    <source>
        <dbReference type="EMBL" id="RIB28057.1"/>
    </source>
</evidence>
<name>A0A397W3A6_9GLOM</name>
<dbReference type="EMBL" id="QKWP01000078">
    <property type="protein sequence ID" value="RIB28057.1"/>
    <property type="molecule type" value="Genomic_DNA"/>
</dbReference>
<organism evidence="1 2">
    <name type="scientific">Gigaspora rosea</name>
    <dbReference type="NCBI Taxonomy" id="44941"/>
    <lineage>
        <taxon>Eukaryota</taxon>
        <taxon>Fungi</taxon>
        <taxon>Fungi incertae sedis</taxon>
        <taxon>Mucoromycota</taxon>
        <taxon>Glomeromycotina</taxon>
        <taxon>Glomeromycetes</taxon>
        <taxon>Diversisporales</taxon>
        <taxon>Gigasporaceae</taxon>
        <taxon>Gigaspora</taxon>
    </lineage>
</organism>
<comment type="caution">
    <text evidence="1">The sequence shown here is derived from an EMBL/GenBank/DDBJ whole genome shotgun (WGS) entry which is preliminary data.</text>
</comment>
<keyword evidence="2" id="KW-1185">Reference proteome</keyword>
<evidence type="ECO:0000313" key="2">
    <source>
        <dbReference type="Proteomes" id="UP000266673"/>
    </source>
</evidence>
<accession>A0A397W3A6</accession>
<gene>
    <name evidence="1" type="ORF">C2G38_2158893</name>
</gene>
<protein>
    <submittedName>
        <fullName evidence="1">Uncharacterized protein</fullName>
    </submittedName>
</protein>
<sequence length="116" mass="13018">MNGFFLIDLNNSEELFETWLDGIRYVNYNIENEYRCTQLRTPPCTVELKVLSSQNLLDMLKEVLQVTVSDFGIGVISLYFIIGADYFSVLFVACGIGSSSDFVIASADFNVDSSVF</sequence>
<reference evidence="1 2" key="1">
    <citation type="submission" date="2018-06" db="EMBL/GenBank/DDBJ databases">
        <title>Comparative genomics reveals the genomic features of Rhizophagus irregularis, R. cerebriforme, R. diaphanum and Gigaspora rosea, and their symbiotic lifestyle signature.</title>
        <authorList>
            <person name="Morin E."/>
            <person name="San Clemente H."/>
            <person name="Chen E.C.H."/>
            <person name="De La Providencia I."/>
            <person name="Hainaut M."/>
            <person name="Kuo A."/>
            <person name="Kohler A."/>
            <person name="Murat C."/>
            <person name="Tang N."/>
            <person name="Roy S."/>
            <person name="Loubradou J."/>
            <person name="Henrissat B."/>
            <person name="Grigoriev I.V."/>
            <person name="Corradi N."/>
            <person name="Roux C."/>
            <person name="Martin F.M."/>
        </authorList>
    </citation>
    <scope>NUCLEOTIDE SEQUENCE [LARGE SCALE GENOMIC DNA]</scope>
    <source>
        <strain evidence="1 2">DAOM 194757</strain>
    </source>
</reference>